<evidence type="ECO:0000259" key="3">
    <source>
        <dbReference type="SMART" id="SM00181"/>
    </source>
</evidence>
<dbReference type="OrthoDB" id="313494at2759"/>
<keyword evidence="1" id="KW-1133">Transmembrane helix</keyword>
<reference evidence="4" key="1">
    <citation type="submission" date="2021-01" db="EMBL/GenBank/DDBJ databases">
        <authorList>
            <consortium name="Genoscope - CEA"/>
            <person name="William W."/>
        </authorList>
    </citation>
    <scope>NUCLEOTIDE SEQUENCE</scope>
</reference>
<keyword evidence="1" id="KW-0472">Membrane</keyword>
<comment type="caution">
    <text evidence="4">The sequence shown here is derived from an EMBL/GenBank/DDBJ whole genome shotgun (WGS) entry which is preliminary data.</text>
</comment>
<feature type="transmembrane region" description="Helical" evidence="1">
    <location>
        <begin position="3014"/>
        <end position="3041"/>
    </location>
</feature>
<feature type="domain" description="EGF-like" evidence="3">
    <location>
        <begin position="1407"/>
        <end position="1446"/>
    </location>
</feature>
<proteinExistence type="predicted"/>
<evidence type="ECO:0000256" key="1">
    <source>
        <dbReference type="SAM" id="Phobius"/>
    </source>
</evidence>
<feature type="domain" description="EGF-like" evidence="3">
    <location>
        <begin position="977"/>
        <end position="1019"/>
    </location>
</feature>
<feature type="domain" description="EGF-like" evidence="3">
    <location>
        <begin position="1027"/>
        <end position="1068"/>
    </location>
</feature>
<dbReference type="PANTHER" id="PTHR15332">
    <property type="entry name" value="PROPROTEIN CONVERTASE SUBTILISIN_KEXIN TYPE 5-LIKE"/>
    <property type="match status" value="1"/>
</dbReference>
<gene>
    <name evidence="4" type="ORF">PPENT_87.1.T1350087</name>
</gene>
<feature type="domain" description="EGF-like" evidence="3">
    <location>
        <begin position="1076"/>
        <end position="1117"/>
    </location>
</feature>
<feature type="transmembrane region" description="Helical" evidence="1">
    <location>
        <begin position="2840"/>
        <end position="2860"/>
    </location>
</feature>
<organism evidence="4 5">
    <name type="scientific">Paramecium pentaurelia</name>
    <dbReference type="NCBI Taxonomy" id="43138"/>
    <lineage>
        <taxon>Eukaryota</taxon>
        <taxon>Sar</taxon>
        <taxon>Alveolata</taxon>
        <taxon>Ciliophora</taxon>
        <taxon>Intramacronucleata</taxon>
        <taxon>Oligohymenophorea</taxon>
        <taxon>Peniculida</taxon>
        <taxon>Parameciidae</taxon>
        <taxon>Paramecium</taxon>
    </lineage>
</organism>
<keyword evidence="5" id="KW-1185">Reference proteome</keyword>
<accession>A0A8S1XSZ2</accession>
<dbReference type="InterPro" id="IPR000742">
    <property type="entry name" value="EGF"/>
</dbReference>
<feature type="domain" description="EGF-like" evidence="3">
    <location>
        <begin position="524"/>
        <end position="570"/>
    </location>
</feature>
<feature type="transmembrane region" description="Helical" evidence="1">
    <location>
        <begin position="2921"/>
        <end position="2942"/>
    </location>
</feature>
<evidence type="ECO:0000313" key="4">
    <source>
        <dbReference type="EMBL" id="CAD8203898.1"/>
    </source>
</evidence>
<feature type="domain" description="EGF-like" evidence="3">
    <location>
        <begin position="125"/>
        <end position="162"/>
    </location>
</feature>
<feature type="domain" description="EGF-like" evidence="3">
    <location>
        <begin position="578"/>
        <end position="620"/>
    </location>
</feature>
<evidence type="ECO:0000313" key="5">
    <source>
        <dbReference type="Proteomes" id="UP000689195"/>
    </source>
</evidence>
<feature type="domain" description="EGF-like" evidence="3">
    <location>
        <begin position="1689"/>
        <end position="1726"/>
    </location>
</feature>
<feature type="domain" description="EGF-like" evidence="3">
    <location>
        <begin position="1353"/>
        <end position="1399"/>
    </location>
</feature>
<feature type="transmembrane region" description="Helical" evidence="1">
    <location>
        <begin position="2980"/>
        <end position="3002"/>
    </location>
</feature>
<feature type="domain" description="EGF-like" evidence="3">
    <location>
        <begin position="1639"/>
        <end position="1667"/>
    </location>
</feature>
<evidence type="ECO:0000256" key="2">
    <source>
        <dbReference type="SAM" id="SignalP"/>
    </source>
</evidence>
<keyword evidence="1" id="KW-0812">Transmembrane</keyword>
<feature type="domain" description="EGF-like" evidence="3">
    <location>
        <begin position="928"/>
        <end position="969"/>
    </location>
</feature>
<sequence>MINYFIKGSVILGLLNLIIAFRNQIELDQIYNDVSCDQGQSLHYFFPIYPYYCISITPACTGVTTPSLQRTSKNFYFDLVCHPDVQVGSQAIRYQVSKFLTYFSCGNQTGQLVMSIKDDGKYFFECQYETTEDKIRCYFAQVKDGIYRCLYCYDNYYGENCENYNYTSISLTSKCQTLNVDGSCAQCYPGNGMIKYGDSLCQLKCFPYTKCYIAANYQVLQWLPCVEDGALQLDTICVSCNITYCSKCEIDLTTQTEVCLKCRYPYLLINNICFGDKNCLKYEILYDLNGIPTGTQCLECLYGYFWDIAYLQCSSCSQRKGCPVCNELGCLYCRPGYTLVNSKCIIFTCVKRHCLYCQLDDPNICTACNDGMGKYLTSAGECECNVDGYRGDYYGSCKICTLLYCKSCDPSPFSCTSCDGFYNRVLEGTSCVCKPLFFEYFDKTKTDGRPLVCRSCHQTCYACDGITANDCLDCGNLNSYNRQLSVKGECVCIQGYGNELYFDNQKQEILPYRACARCYKLCAECIESRPGTVFQYCTQCIEGQNRELSDNLECVCKENYSDDAKYLICYQCYYTCASCQGILSTNCVKCSAKSHRYLSIKRECLCSDSYYDDNINMECQQCHYSCQHCLFDSGIDKCTECPSTRISIIAGSTFICVCQENGYFDLEGSMECQPCHYSCLTCDGSENYNCLSCDTNYREYDEVQCNCPIRYYDIGILECQSCHYSCNSCDNVNFDNCLDCSKELQYRIQIGNTCICMEGYYDIVGEPICDKCSYKCKSCKDTNDYCLDCPSNSGRELGSDNSCSCTEEYYDEIENPLCKLCHFKCQSCTDGTEQSCTTCNLNKFRKLINNECICMKGYFEMEVQECQKCSSYCQECVDQYDNCISCSKDRYLDGNKCLCQTKIQGYQISTYELKGVLQCQNCHYTCLTCQKSSAQNQCITCLDTENRIQIGSTCICKDGYYEVGRAICLKCSIKCKLCILKNDTCLECEENSLRVLNQILKICQCPDGYFDDGQNSLCQKCHYSCFTCSKLSTLCNECLVSSHRQLNDLIFDCPCNQGYYDSGIQQCQKCHYSCLSCNTFQNCLSCISQIVSKRVLYLNQCICLPGFYDDGYSANCQKCDYQCKTCISYSYQCTSCPQTRNLQQNCVCLNGYYDIGYDLCSKCDANCYRCFKSSTKCIECDIQQNRMLNLELNNCVCKYGYFELNGVCQQCNITCYTCINQQDNCTTCPIDRIQIGSICKCNDGYYEDYDDKQCYLCHPSCLTCIYTATQCLSCISGDFRILKWGTTCECIDGYYENLTNQHCMQCNQTCLTCKYNANHCTSCDSSLHYDIQSNQCVCMSKYYYDVITKLCQQCHFSCLQCQSQYECISCNTFTREYDNSSMKCVCRNGYFEINTEQCQQCHYSCQTCLNTSINCQTCSQLYFRLLNNNTCQCIQGYYDVGVSMCQKCSEICKTCQTSSTKCTSCYESEQHRILQLDQCTCQHGYFNSGSLICEKCSNSCQTCEIQSNFCTSCDVNQKRIDNSIQKKCPCITGFYEDQNQICQKCHIKCYDCIYTNETCISCNYQVNSHRYSLSYQCNCKDGYYDDGTQIQCQKCSYQCKLCQNNSNNCLICNNNFRQNPPLCKCINGYFEDEQLTCQPCEHHCSTCISNPTNCLSCKPDRFGPNCECSDGYFEAGLINCVQCQFKCLTCSQDSYNCTSCKGDRIQVPICKCPNGYYDDYINESCQQCHQTCDSCDINGCISCNGNRILSQEMTCDSPPNSVCYQNTPWCSNCIVAVLNIYFSDELDSLIILFDFPLDGKIFQSYSLSNKCEQIFEIISIDKFGRNPICLINPSNNHELLIQLGDYPIINVGDELLFNKNSLSHLSCEQSLSIFVNNYIKPPKNLLQPQIEFDVPDYIINPCVEIQIYQINRINNGKRALTNPYWSYTSSNGNTQELDDFIDYQNTIKDFNLIIPSTTLPINSKITFFIQFQNFLSTSQEQHFIITTNSGDSPTISLNIIRRYFTYQKINLNFKIQTIQCYKKDVSNSQLQNYAIELLQIKKSSQDASESNVYYNITTSQEDHSIAIPQYQLSPNTNYTFQINVTNQISQQNQIQNFTIQIISAGIVCQFYGILNVQYFAKDMNLFIKCKDLDVQFDWNEDPDLFTEISCYELTRNQKCIDIHKKIIPVNKTEKLQHVKKFSVEPLTIQEWSLKVIKKTIEYHFKEIIVFLEYEFKIQKIDFNSGYLMRDINNFELLNFSFIFNEDQQQKLIDYSVGIVYDYQIINIIQPTFTTFQFRLFDYITQMNRGNQINLRFNAQFSDNIMPNLYNLNLNLNQPVPCQKKLQINQINLQNNVNHFTIAAICDYSNNFPYSYQLKYFYRESDYYQYMKFESDYSITFQQYQTSNIFELSLPSSMNSSNINVLVQVINLGGSITNIYQKFKVNKNKLNCTLNFNQSLNLKIKISLLFESYNDECYNLSLIIYNNLKQMIYITKNQDKQLILSSIKLFKQIQTSTKIDKGQVRLMEEQQQTGINECFDQIKKHFIVYGKYKQQNDTQIQIKNTIIQNVLLIKNLISSSLLDIQTILKQLNDNSLFWDQLLEQNKEFQIDLLQSSLILIDDIFQSISLINQPDQEMLNQSMFLLDQINTIISIIQEKAIVDGIHQDFKGVSFNLTLKRISRKHFNKLLNLEINSFDFLVYFCQLQQMNLILNPYLFSSNFSFKSLNYSNDSQIEITNQPIKIVSLKNYFQKKPFILIEELDNYIINFNNYSTCKSDLNIIQEFDLICITKTTNHELKKCNLIQQYDESLNLTLISCQCNYLGEIFLIKQIIGNNIIENIDIPKFKQNPTIQIDHVFTDPLYIVINIYCIITLIAYLYYVYQEIKIHKQGIINQQCEINTNRQTIHLYPGNVYIFKKELKYLHQITSLFYYEINHNKLSTRILSSFSLISLSLLLFLLEFQILQINNNWIYGLFILINCILFEIVRGILKIFRVLSRFGILITIICAIIQIVLLFSSSIAYIIDFNSITELDRVTLIIVFLSFLIVLFVILEPLIVFIRICLYNLILPSIKSNQLNPLHHLLYFFIFHENLENELSQYKLI</sequence>
<feature type="signal peptide" evidence="2">
    <location>
        <begin position="1"/>
        <end position="20"/>
    </location>
</feature>
<dbReference type="PANTHER" id="PTHR15332:SF175">
    <property type="entry name" value="PROPROTEIN CONVERTASE SUBTILISIN_KEXIN TYPE 5-LIKE"/>
    <property type="match status" value="1"/>
</dbReference>
<feature type="domain" description="EGF-like" evidence="3">
    <location>
        <begin position="356"/>
        <end position="398"/>
    </location>
</feature>
<feature type="transmembrane region" description="Helical" evidence="1">
    <location>
        <begin position="2948"/>
        <end position="2968"/>
    </location>
</feature>
<feature type="domain" description="EGF-like" evidence="3">
    <location>
        <begin position="1118"/>
        <end position="1147"/>
    </location>
</feature>
<protein>
    <recommendedName>
        <fullName evidence="3">EGF-like domain-containing protein</fullName>
    </recommendedName>
</protein>
<feature type="domain" description="EGF-like" evidence="3">
    <location>
        <begin position="827"/>
        <end position="867"/>
    </location>
</feature>
<dbReference type="InterPro" id="IPR006212">
    <property type="entry name" value="Furin_repeat"/>
</dbReference>
<feature type="domain" description="EGF-like" evidence="3">
    <location>
        <begin position="1256"/>
        <end position="1304"/>
    </location>
</feature>
<dbReference type="SMART" id="SM00181">
    <property type="entry name" value="EGF"/>
    <property type="match status" value="20"/>
</dbReference>
<feature type="domain" description="EGF-like" evidence="3">
    <location>
        <begin position="674"/>
        <end position="706"/>
    </location>
</feature>
<dbReference type="SMART" id="SM00261">
    <property type="entry name" value="FU"/>
    <property type="match status" value="28"/>
</dbReference>
<feature type="domain" description="EGF-like" evidence="3">
    <location>
        <begin position="1544"/>
        <end position="1593"/>
    </location>
</feature>
<name>A0A8S1XSZ2_9CILI</name>
<feature type="domain" description="EGF-like" evidence="3">
    <location>
        <begin position="1601"/>
        <end position="1638"/>
    </location>
</feature>
<dbReference type="Proteomes" id="UP000689195">
    <property type="component" value="Unassembled WGS sequence"/>
</dbReference>
<dbReference type="EMBL" id="CAJJDO010000135">
    <property type="protein sequence ID" value="CAD8203898.1"/>
    <property type="molecule type" value="Genomic_DNA"/>
</dbReference>
<keyword evidence="2" id="KW-0732">Signal</keyword>
<feature type="domain" description="EGF-like" evidence="3">
    <location>
        <begin position="315"/>
        <end position="345"/>
    </location>
</feature>
<feature type="chain" id="PRO_5035840013" description="EGF-like domain-containing protein" evidence="2">
    <location>
        <begin position="21"/>
        <end position="3080"/>
    </location>
</feature>
<feature type="domain" description="EGF-like" evidence="3">
    <location>
        <begin position="728"/>
        <end position="770"/>
    </location>
</feature>